<dbReference type="EMBL" id="CM039432">
    <property type="protein sequence ID" value="KAI4333337.1"/>
    <property type="molecule type" value="Genomic_DNA"/>
</dbReference>
<protein>
    <submittedName>
        <fullName evidence="1">Uncharacterized protein</fullName>
    </submittedName>
</protein>
<proteinExistence type="predicted"/>
<dbReference type="Proteomes" id="UP000828941">
    <property type="component" value="Chromosome 7"/>
</dbReference>
<name>A0ACB9NAE5_BAUVA</name>
<evidence type="ECO:0000313" key="2">
    <source>
        <dbReference type="Proteomes" id="UP000828941"/>
    </source>
</evidence>
<accession>A0ACB9NAE5</accession>
<evidence type="ECO:0000313" key="1">
    <source>
        <dbReference type="EMBL" id="KAI4333337.1"/>
    </source>
</evidence>
<organism evidence="1 2">
    <name type="scientific">Bauhinia variegata</name>
    <name type="common">Purple orchid tree</name>
    <name type="synonym">Phanera variegata</name>
    <dbReference type="NCBI Taxonomy" id="167791"/>
    <lineage>
        <taxon>Eukaryota</taxon>
        <taxon>Viridiplantae</taxon>
        <taxon>Streptophyta</taxon>
        <taxon>Embryophyta</taxon>
        <taxon>Tracheophyta</taxon>
        <taxon>Spermatophyta</taxon>
        <taxon>Magnoliopsida</taxon>
        <taxon>eudicotyledons</taxon>
        <taxon>Gunneridae</taxon>
        <taxon>Pentapetalae</taxon>
        <taxon>rosids</taxon>
        <taxon>fabids</taxon>
        <taxon>Fabales</taxon>
        <taxon>Fabaceae</taxon>
        <taxon>Cercidoideae</taxon>
        <taxon>Cercideae</taxon>
        <taxon>Bauhiniinae</taxon>
        <taxon>Bauhinia</taxon>
    </lineage>
</organism>
<reference evidence="1 2" key="1">
    <citation type="journal article" date="2022" name="DNA Res.">
        <title>Chromosomal-level genome assembly of the orchid tree Bauhinia variegata (Leguminosae; Cercidoideae) supports the allotetraploid origin hypothesis of Bauhinia.</title>
        <authorList>
            <person name="Zhong Y."/>
            <person name="Chen Y."/>
            <person name="Zheng D."/>
            <person name="Pang J."/>
            <person name="Liu Y."/>
            <person name="Luo S."/>
            <person name="Meng S."/>
            <person name="Qian L."/>
            <person name="Wei D."/>
            <person name="Dai S."/>
            <person name="Zhou R."/>
        </authorList>
    </citation>
    <scope>NUCLEOTIDE SEQUENCE [LARGE SCALE GENOMIC DNA]</scope>
    <source>
        <strain evidence="1">BV-YZ2020</strain>
    </source>
</reference>
<gene>
    <name evidence="1" type="ORF">L6164_018165</name>
</gene>
<comment type="caution">
    <text evidence="1">The sequence shown here is derived from an EMBL/GenBank/DDBJ whole genome shotgun (WGS) entry which is preliminary data.</text>
</comment>
<keyword evidence="2" id="KW-1185">Reference proteome</keyword>
<sequence>MAQHNQNHAPVTEPYASPVMAYPPPPPPPVGYPTMDVSGNHQNSSRIETKRRGEGFWKGCVAALCCCWVVEFCCG</sequence>